<sequence>MFTNIKVFILLGTGLLGSLLTSCGDDTKQADPTPKQYKVQVRYQATNLQPNGRDVGANVSVLLTDKGQTPRGSISAFLTGVDSGQEESSVVDMVATDKIEVDLSFPNVKSAVQAKSLPETTAITTEVVVNGQVLRTIKLDKNTSFSGPTLRVMETISVSEL</sequence>
<dbReference type="KEGG" id="hts:HMJ29_17365"/>
<accession>A0A6M6BJ63</accession>
<evidence type="ECO:0000313" key="1">
    <source>
        <dbReference type="EMBL" id="QJX48591.1"/>
    </source>
</evidence>
<keyword evidence="2" id="KW-1185">Reference proteome</keyword>
<gene>
    <name evidence="1" type="ORF">HMJ29_17365</name>
</gene>
<dbReference type="EMBL" id="CP053538">
    <property type="protein sequence ID" value="QJX48591.1"/>
    <property type="molecule type" value="Genomic_DNA"/>
</dbReference>
<dbReference type="RefSeq" id="WP_171592681.1">
    <property type="nucleotide sequence ID" value="NZ_CP053538.1"/>
</dbReference>
<name>A0A6M6BJ63_9BACT</name>
<proteinExistence type="predicted"/>
<protein>
    <submittedName>
        <fullName evidence="1">Uncharacterized protein</fullName>
    </submittedName>
</protein>
<dbReference type="AlphaFoldDB" id="A0A6M6BJ63"/>
<dbReference type="PROSITE" id="PS51257">
    <property type="entry name" value="PROKAR_LIPOPROTEIN"/>
    <property type="match status" value="1"/>
</dbReference>
<evidence type="ECO:0000313" key="2">
    <source>
        <dbReference type="Proteomes" id="UP000501623"/>
    </source>
</evidence>
<dbReference type="Proteomes" id="UP000501623">
    <property type="component" value="Chromosome"/>
</dbReference>
<reference evidence="1 2" key="1">
    <citation type="submission" date="2020-05" db="EMBL/GenBank/DDBJ databases">
        <title>Complete genome sequence of Hymenobacter sp. TS19 in Coasted Sand Dune.</title>
        <authorList>
            <person name="Lee J.-H."/>
            <person name="Jung J.-H."/>
            <person name="Jeong S."/>
            <person name="Zhao L."/>
            <person name="Kim M.-K."/>
            <person name="Seo H.-S."/>
            <person name="Lim S."/>
        </authorList>
    </citation>
    <scope>NUCLEOTIDE SEQUENCE [LARGE SCALE GENOMIC DNA]</scope>
    <source>
        <strain evidence="1 2">TS19</strain>
    </source>
</reference>
<organism evidence="1 2">
    <name type="scientific">Hymenobacter taeanensis</name>
    <dbReference type="NCBI Taxonomy" id="2735321"/>
    <lineage>
        <taxon>Bacteria</taxon>
        <taxon>Pseudomonadati</taxon>
        <taxon>Bacteroidota</taxon>
        <taxon>Cytophagia</taxon>
        <taxon>Cytophagales</taxon>
        <taxon>Hymenobacteraceae</taxon>
        <taxon>Hymenobacter</taxon>
    </lineage>
</organism>